<dbReference type="InterPro" id="IPR002298">
    <property type="entry name" value="DNA_polymerase_A"/>
</dbReference>
<dbReference type="Gene3D" id="3.30.70.370">
    <property type="match status" value="1"/>
</dbReference>
<dbReference type="SMART" id="SM00474">
    <property type="entry name" value="35EXOc"/>
    <property type="match status" value="1"/>
</dbReference>
<dbReference type="CDD" id="cd09859">
    <property type="entry name" value="PIN_53EXO"/>
    <property type="match status" value="1"/>
</dbReference>
<sequence>MGDRLAPVTTSARTGTRPRLLLIDGHSMAYRAFFALPDTLVTSSGQVTNAVYGFTSMLTNLLRDEQPTHAAVAFDAGRVTFRTERFPEYKGNRDATPEVFRGQVPLIKEVLEALRIPTLQREGIEADDILATLARQGAEAGMDVLVCSGDRDSLQLVTERVTVLYPKRGVSELARMTPEAVVEKYGLPPHQYPDLAALVGETSDNLPGVAGVGPKTAAKWVATYGGLEALLDHVDELKGKAAGNLREAIDQVRLNRELNALLDQVELPLTVDQLSLAGFDREAVHRVSDTLQFGTLRDRLLAADPAAEVDEPAEVAGVQVALATLQPGGLGAWLAARAGRPLGLEVTGTATPGAGDAWEVAVADGPADGGEGSAAVVDLADVSPEDERALAAWLADPEAPKVVHGAKAAWHELAGRGLDLRGVTFDTQLAAYLCYPDQRGYDLADLTVRLLGRELSAGEPAGAGGQGALDLALDGGDADDPRARQAAIRAAAVVELADALAGQLGDRGAAGLLVDLELPLTVVLGRMEATGIAADVEYLTELEGQFAGMVADAAAEAYDVIGRQVNLGSPKQLQEVLFDQLGMPKTKKIKTGYTTDAASLQDLYVKTEHPFLEHLLAHRDATRLRSTVEGLLKSVAPDGRIHTTFQQTIAATGRLSSTDPNLQNIPIRTEEGRRIRRAFRVGEGYDTLLTADYSQIEMRIMAHLSGDEGLIEAFRSGEDLHRYVGSRVFEVAPEDVTPEMRSKIKAMSYGLAYGLSAFGLSQQLTIPTSEAQSLMDDYFTRFGGVRDYLIGVVEEARATGYTATILGRRRYLPDLTSDNRQRRQMAERMALNAPIQGSAADIIKVAMLGVQRELDERGLASRLLLQVHDELVVEVAPGEREAAEDVLRSQMGSAVELDVPLDVSVGAGPTWHDAGH</sequence>
<proteinExistence type="inferred from homology"/>
<comment type="catalytic activity">
    <reaction evidence="14 16">
        <text>DNA(n) + a 2'-deoxyribonucleoside 5'-triphosphate = DNA(n+1) + diphosphate</text>
        <dbReference type="Rhea" id="RHEA:22508"/>
        <dbReference type="Rhea" id="RHEA-COMP:17339"/>
        <dbReference type="Rhea" id="RHEA-COMP:17340"/>
        <dbReference type="ChEBI" id="CHEBI:33019"/>
        <dbReference type="ChEBI" id="CHEBI:61560"/>
        <dbReference type="ChEBI" id="CHEBI:173112"/>
        <dbReference type="EC" id="2.7.7.7"/>
    </reaction>
</comment>
<keyword evidence="10" id="KW-0269">Exonuclease</keyword>
<feature type="domain" description="5'-3' exonuclease" evidence="18">
    <location>
        <begin position="16"/>
        <end position="277"/>
    </location>
</feature>
<evidence type="ECO:0000256" key="5">
    <source>
        <dbReference type="ARBA" id="ARBA00022695"/>
    </source>
</evidence>
<dbReference type="Pfam" id="PF00476">
    <property type="entry name" value="DNA_pol_A"/>
    <property type="match status" value="1"/>
</dbReference>
<dbReference type="EMBL" id="JALQCY010000002">
    <property type="protein sequence ID" value="MCK9793720.1"/>
    <property type="molecule type" value="Genomic_DNA"/>
</dbReference>
<comment type="similarity">
    <text evidence="1 16">Belongs to the DNA polymerase type-A family.</text>
</comment>
<evidence type="ECO:0000259" key="18">
    <source>
        <dbReference type="SMART" id="SM00475"/>
    </source>
</evidence>
<evidence type="ECO:0000256" key="7">
    <source>
        <dbReference type="ARBA" id="ARBA00022722"/>
    </source>
</evidence>
<keyword evidence="9" id="KW-0378">Hydrolase</keyword>
<dbReference type="EC" id="2.7.7.7" evidence="2 15"/>
<protein>
    <recommendedName>
        <fullName evidence="3 15">DNA polymerase I</fullName>
        <ecNumber evidence="2 15">2.7.7.7</ecNumber>
    </recommendedName>
</protein>
<comment type="caution">
    <text evidence="20">The sequence shown here is derived from an EMBL/GenBank/DDBJ whole genome shotgun (WGS) entry which is preliminary data.</text>
</comment>
<feature type="domain" description="DNA-directed DNA polymerase family A palm" evidence="19">
    <location>
        <begin position="672"/>
        <end position="879"/>
    </location>
</feature>
<keyword evidence="6 16" id="KW-0235">DNA replication</keyword>
<evidence type="ECO:0000256" key="1">
    <source>
        <dbReference type="ARBA" id="ARBA00007705"/>
    </source>
</evidence>
<dbReference type="SMART" id="SM00279">
    <property type="entry name" value="HhH2"/>
    <property type="match status" value="1"/>
</dbReference>
<organism evidence="20 21">
    <name type="scientific">Isoptericola peretonis</name>
    <dbReference type="NCBI Taxonomy" id="2918523"/>
    <lineage>
        <taxon>Bacteria</taxon>
        <taxon>Bacillati</taxon>
        <taxon>Actinomycetota</taxon>
        <taxon>Actinomycetes</taxon>
        <taxon>Micrococcales</taxon>
        <taxon>Promicromonosporaceae</taxon>
        <taxon>Isoptericola</taxon>
    </lineage>
</organism>
<evidence type="ECO:0000256" key="16">
    <source>
        <dbReference type="RuleBase" id="RU004460"/>
    </source>
</evidence>
<evidence type="ECO:0000256" key="10">
    <source>
        <dbReference type="ARBA" id="ARBA00022839"/>
    </source>
</evidence>
<dbReference type="InterPro" id="IPR020046">
    <property type="entry name" value="5-3_exonucl_a-hlix_arch_N"/>
</dbReference>
<dbReference type="SMART" id="SM00475">
    <property type="entry name" value="53EXOc"/>
    <property type="match status" value="1"/>
</dbReference>
<dbReference type="InterPro" id="IPR054690">
    <property type="entry name" value="DNA_polI_exonuclease"/>
</dbReference>
<dbReference type="SUPFAM" id="SSF53098">
    <property type="entry name" value="Ribonuclease H-like"/>
    <property type="match status" value="1"/>
</dbReference>
<dbReference type="SUPFAM" id="SSF88723">
    <property type="entry name" value="PIN domain-like"/>
    <property type="match status" value="1"/>
</dbReference>
<evidence type="ECO:0000256" key="15">
    <source>
        <dbReference type="NCBIfam" id="TIGR00593"/>
    </source>
</evidence>
<keyword evidence="11 16" id="KW-0239">DNA-directed DNA polymerase</keyword>
<evidence type="ECO:0000313" key="21">
    <source>
        <dbReference type="Proteomes" id="UP001651050"/>
    </source>
</evidence>
<keyword evidence="13 16" id="KW-0234">DNA repair</keyword>
<dbReference type="RefSeq" id="WP_416343556.1">
    <property type="nucleotide sequence ID" value="NZ_JALQCY010000002.1"/>
</dbReference>
<dbReference type="CDD" id="cd08637">
    <property type="entry name" value="DNA_pol_A_pol_I_C"/>
    <property type="match status" value="1"/>
</dbReference>
<dbReference type="InterPro" id="IPR008918">
    <property type="entry name" value="HhH2"/>
</dbReference>
<dbReference type="Gene3D" id="1.20.1060.10">
    <property type="entry name" value="Taq DNA Polymerase, Chain T, domain 4"/>
    <property type="match status" value="1"/>
</dbReference>
<keyword evidence="7" id="KW-0540">Nuclease</keyword>
<dbReference type="SUPFAM" id="SSF47807">
    <property type="entry name" value="5' to 3' exonuclease, C-terminal subdomain"/>
    <property type="match status" value="1"/>
</dbReference>
<dbReference type="Proteomes" id="UP001651050">
    <property type="component" value="Unassembled WGS sequence"/>
</dbReference>
<dbReference type="InterPro" id="IPR036397">
    <property type="entry name" value="RNaseH_sf"/>
</dbReference>
<evidence type="ECO:0000256" key="14">
    <source>
        <dbReference type="ARBA" id="ARBA00049244"/>
    </source>
</evidence>
<evidence type="ECO:0000256" key="3">
    <source>
        <dbReference type="ARBA" id="ARBA00020311"/>
    </source>
</evidence>
<evidence type="ECO:0000256" key="8">
    <source>
        <dbReference type="ARBA" id="ARBA00022763"/>
    </source>
</evidence>
<dbReference type="PANTHER" id="PTHR10133">
    <property type="entry name" value="DNA POLYMERASE I"/>
    <property type="match status" value="1"/>
</dbReference>
<dbReference type="InterPro" id="IPR002562">
    <property type="entry name" value="3'-5'_exonuclease_dom"/>
</dbReference>
<dbReference type="Pfam" id="PF02739">
    <property type="entry name" value="5_3_exonuc_N"/>
    <property type="match status" value="1"/>
</dbReference>
<dbReference type="NCBIfam" id="TIGR00593">
    <property type="entry name" value="pola"/>
    <property type="match status" value="1"/>
</dbReference>
<evidence type="ECO:0000256" key="2">
    <source>
        <dbReference type="ARBA" id="ARBA00012417"/>
    </source>
</evidence>
<evidence type="ECO:0000256" key="13">
    <source>
        <dbReference type="ARBA" id="ARBA00023204"/>
    </source>
</evidence>
<evidence type="ECO:0000256" key="9">
    <source>
        <dbReference type="ARBA" id="ARBA00022801"/>
    </source>
</evidence>
<evidence type="ECO:0000256" key="11">
    <source>
        <dbReference type="ARBA" id="ARBA00022932"/>
    </source>
</evidence>
<evidence type="ECO:0000259" key="17">
    <source>
        <dbReference type="SMART" id="SM00474"/>
    </source>
</evidence>
<dbReference type="PRINTS" id="PR00868">
    <property type="entry name" value="DNAPOLI"/>
</dbReference>
<keyword evidence="21" id="KW-1185">Reference proteome</keyword>
<dbReference type="InterPro" id="IPR012337">
    <property type="entry name" value="RNaseH-like_sf"/>
</dbReference>
<gene>
    <name evidence="16 20" type="primary">polA</name>
    <name evidence="20" type="ORF">M1843_08185</name>
</gene>
<dbReference type="InterPro" id="IPR018320">
    <property type="entry name" value="DNA_polymerase_1"/>
</dbReference>
<dbReference type="Pfam" id="PF22619">
    <property type="entry name" value="DNA_polI_exo1"/>
    <property type="match status" value="1"/>
</dbReference>
<dbReference type="Gene3D" id="3.30.420.10">
    <property type="entry name" value="Ribonuclease H-like superfamily/Ribonuclease H"/>
    <property type="match status" value="1"/>
</dbReference>
<dbReference type="InterPro" id="IPR043502">
    <property type="entry name" value="DNA/RNA_pol_sf"/>
</dbReference>
<evidence type="ECO:0000256" key="12">
    <source>
        <dbReference type="ARBA" id="ARBA00023125"/>
    </source>
</evidence>
<dbReference type="SUPFAM" id="SSF56672">
    <property type="entry name" value="DNA/RNA polymerases"/>
    <property type="match status" value="1"/>
</dbReference>
<dbReference type="InterPro" id="IPR029060">
    <property type="entry name" value="PIN-like_dom_sf"/>
</dbReference>
<dbReference type="InterPro" id="IPR020045">
    <property type="entry name" value="DNA_polI_H3TH"/>
</dbReference>
<keyword evidence="5 16" id="KW-0548">Nucleotidyltransferase</keyword>
<dbReference type="CDD" id="cd06140">
    <property type="entry name" value="DNA_polA_I_Bacillus_like_exo"/>
    <property type="match status" value="1"/>
</dbReference>
<dbReference type="NCBIfam" id="NF004397">
    <property type="entry name" value="PRK05755.1"/>
    <property type="match status" value="1"/>
</dbReference>
<dbReference type="Gene3D" id="1.10.150.20">
    <property type="entry name" value="5' to 3' exonuclease, C-terminal subdomain"/>
    <property type="match status" value="2"/>
</dbReference>
<dbReference type="InterPro" id="IPR001098">
    <property type="entry name" value="DNA-dir_DNA_pol_A_palm_dom"/>
</dbReference>
<evidence type="ECO:0000256" key="4">
    <source>
        <dbReference type="ARBA" id="ARBA00022679"/>
    </source>
</evidence>
<reference evidence="20 21" key="1">
    <citation type="submission" date="2022-02" db="EMBL/GenBank/DDBJ databases">
        <title>The car tank lid bacteriome: a reservoir of bacteria with potential in bioremediation of fuel.</title>
        <authorList>
            <person name="Vidal-Verdu A."/>
            <person name="Gomez-Martinez D."/>
            <person name="Latorre-Perez A."/>
            <person name="Pereto J."/>
            <person name="Porcar M."/>
        </authorList>
    </citation>
    <scope>NUCLEOTIDE SEQUENCE [LARGE SCALE GENOMIC DNA]</scope>
    <source>
        <strain evidence="20 21">4D.3</strain>
    </source>
</reference>
<keyword evidence="8 16" id="KW-0227">DNA damage</keyword>
<keyword evidence="4 16" id="KW-0808">Transferase</keyword>
<dbReference type="InterPro" id="IPR036279">
    <property type="entry name" value="5-3_exonuclease_C_sf"/>
</dbReference>
<dbReference type="SMART" id="SM00482">
    <property type="entry name" value="POLAc"/>
    <property type="match status" value="1"/>
</dbReference>
<dbReference type="PANTHER" id="PTHR10133:SF27">
    <property type="entry name" value="DNA POLYMERASE NU"/>
    <property type="match status" value="1"/>
</dbReference>
<dbReference type="Pfam" id="PF01367">
    <property type="entry name" value="5_3_exonuc"/>
    <property type="match status" value="1"/>
</dbReference>
<accession>A0ABT0J2J1</accession>
<dbReference type="GO" id="GO:0003887">
    <property type="term" value="F:DNA-directed DNA polymerase activity"/>
    <property type="evidence" value="ECO:0007669"/>
    <property type="project" value="UniProtKB-EC"/>
</dbReference>
<dbReference type="Gene3D" id="3.40.50.1010">
    <property type="entry name" value="5'-nuclease"/>
    <property type="match status" value="1"/>
</dbReference>
<name>A0ABT0J2J1_9MICO</name>
<evidence type="ECO:0000259" key="19">
    <source>
        <dbReference type="SMART" id="SM00482"/>
    </source>
</evidence>
<keyword evidence="12 16" id="KW-0238">DNA-binding</keyword>
<evidence type="ECO:0000313" key="20">
    <source>
        <dbReference type="EMBL" id="MCK9793720.1"/>
    </source>
</evidence>
<dbReference type="CDD" id="cd09898">
    <property type="entry name" value="H3TH_53EXO"/>
    <property type="match status" value="1"/>
</dbReference>
<dbReference type="InterPro" id="IPR002421">
    <property type="entry name" value="5-3_exonuclease"/>
</dbReference>
<feature type="domain" description="3'-5' exonuclease" evidence="17">
    <location>
        <begin position="318"/>
        <end position="505"/>
    </location>
</feature>
<evidence type="ECO:0000256" key="6">
    <source>
        <dbReference type="ARBA" id="ARBA00022705"/>
    </source>
</evidence>